<feature type="compositionally biased region" description="Polar residues" evidence="1">
    <location>
        <begin position="10"/>
        <end position="37"/>
    </location>
</feature>
<feature type="compositionally biased region" description="Basic and acidic residues" evidence="1">
    <location>
        <begin position="562"/>
        <end position="575"/>
    </location>
</feature>
<sequence length="636" mass="68620">MSNKKRGNGRVTTSAANRSRGSDANSSSFTMSRSSAPKVSKARKPTQEWVEVSSDEEENEAPAPKRGVLRGLNPNNVLAAPLTQASVEILDSDDNDDGDNENDGKPTQQPAHGTRASRYGKAPVDYDMKYHPMDEVTRPKRAANRRSGSRSKSVSMKRHLDDDTGDESEPSTARDEDGDEEGASEDEDDSAAENHVNPTRAPDPRASRHSARSEAQKAVNYSRKSHPQDYGLPGFQHKAKRSHDPSIPAPYKTAYKRKSTTEDDDEDDIDEAQPAKVPLRARKNLKSLSSSSPTAVKAKAKPGKSRKKQKTQAGLGTFGTDELAGFVEELCKDAPAARNLAGCGHDAEYVDDHHLFNEIMDRSTPAGFDAANVIGSLCDDLLVDPTYKHDSSPTATARADVDDAFEDSCAVEQGTLNTAIANLRASEITAVGPKVQCPQAHNAQPPLTPTSEDRLIIAILDSFKAQATNTPPGGSPRQARLFANTLIDPSSSTLIGATGSISIMSRHPTTSTVAMHEDHSTAAVPRLDFEEQYAATELPVLQSDDSSDLRKSDESCFDDQPDTERADSSPARSDDDLQTLDAALHDIGDAFGTSQTASMLASSDTTSRRRETTLQHAHEDDDSSSQQSHEELSSSK</sequence>
<gene>
    <name evidence="2" type="ORF">LTR36_004250</name>
</gene>
<feature type="compositionally biased region" description="Basic and acidic residues" evidence="1">
    <location>
        <begin position="202"/>
        <end position="215"/>
    </location>
</feature>
<evidence type="ECO:0000313" key="2">
    <source>
        <dbReference type="EMBL" id="KAK4544359.1"/>
    </source>
</evidence>
<evidence type="ECO:0000313" key="3">
    <source>
        <dbReference type="Proteomes" id="UP001324427"/>
    </source>
</evidence>
<dbReference type="Proteomes" id="UP001324427">
    <property type="component" value="Unassembled WGS sequence"/>
</dbReference>
<feature type="region of interest" description="Disordered" evidence="1">
    <location>
        <begin position="538"/>
        <end position="578"/>
    </location>
</feature>
<feature type="compositionally biased region" description="Basic residues" evidence="1">
    <location>
        <begin position="139"/>
        <end position="149"/>
    </location>
</feature>
<keyword evidence="3" id="KW-1185">Reference proteome</keyword>
<feature type="region of interest" description="Disordered" evidence="1">
    <location>
        <begin position="1"/>
        <end position="314"/>
    </location>
</feature>
<feature type="compositionally biased region" description="Basic residues" evidence="1">
    <location>
        <begin position="298"/>
        <end position="310"/>
    </location>
</feature>
<feature type="compositionally biased region" description="Basic and acidic residues" evidence="1">
    <location>
        <begin position="124"/>
        <end position="138"/>
    </location>
</feature>
<organism evidence="2 3">
    <name type="scientific">Oleoguttula mirabilis</name>
    <dbReference type="NCBI Taxonomy" id="1507867"/>
    <lineage>
        <taxon>Eukaryota</taxon>
        <taxon>Fungi</taxon>
        <taxon>Dikarya</taxon>
        <taxon>Ascomycota</taxon>
        <taxon>Pezizomycotina</taxon>
        <taxon>Dothideomycetes</taxon>
        <taxon>Dothideomycetidae</taxon>
        <taxon>Mycosphaerellales</taxon>
        <taxon>Teratosphaeriaceae</taxon>
        <taxon>Oleoguttula</taxon>
    </lineage>
</organism>
<proteinExistence type="predicted"/>
<evidence type="ECO:0000256" key="1">
    <source>
        <dbReference type="SAM" id="MobiDB-lite"/>
    </source>
</evidence>
<accession>A0AAV9JHM2</accession>
<dbReference type="AlphaFoldDB" id="A0AAV9JHM2"/>
<dbReference type="EMBL" id="JAVFHQ010000025">
    <property type="protein sequence ID" value="KAK4544359.1"/>
    <property type="molecule type" value="Genomic_DNA"/>
</dbReference>
<feature type="compositionally biased region" description="Acidic residues" evidence="1">
    <location>
        <begin position="262"/>
        <end position="271"/>
    </location>
</feature>
<name>A0AAV9JHM2_9PEZI</name>
<reference evidence="2 3" key="1">
    <citation type="submission" date="2021-11" db="EMBL/GenBank/DDBJ databases">
        <title>Black yeast isolated from Biological Soil Crust.</title>
        <authorList>
            <person name="Kurbessoian T."/>
        </authorList>
    </citation>
    <scope>NUCLEOTIDE SEQUENCE [LARGE SCALE GENOMIC DNA]</scope>
    <source>
        <strain evidence="2 3">CCFEE 5522</strain>
    </source>
</reference>
<feature type="compositionally biased region" description="Basic and acidic residues" evidence="1">
    <location>
        <begin position="606"/>
        <end position="619"/>
    </location>
</feature>
<feature type="compositionally biased region" description="Acidic residues" evidence="1">
    <location>
        <begin position="90"/>
        <end position="101"/>
    </location>
</feature>
<feature type="compositionally biased region" description="Polar residues" evidence="1">
    <location>
        <begin position="592"/>
        <end position="601"/>
    </location>
</feature>
<feature type="compositionally biased region" description="Acidic residues" evidence="1">
    <location>
        <begin position="176"/>
        <end position="191"/>
    </location>
</feature>
<protein>
    <submittedName>
        <fullName evidence="2">Uncharacterized protein</fullName>
    </submittedName>
</protein>
<feature type="region of interest" description="Disordered" evidence="1">
    <location>
        <begin position="590"/>
        <end position="636"/>
    </location>
</feature>
<comment type="caution">
    <text evidence="2">The sequence shown here is derived from an EMBL/GenBank/DDBJ whole genome shotgun (WGS) entry which is preliminary data.</text>
</comment>